<dbReference type="EMBL" id="CP000880">
    <property type="protein sequence ID" value="ABX21108.1"/>
    <property type="molecule type" value="Genomic_DNA"/>
</dbReference>
<reference evidence="1 2" key="1">
    <citation type="submission" date="2007-11" db="EMBL/GenBank/DDBJ databases">
        <authorList>
            <consortium name="The Salmonella enterica serovar Arizonae Genome Sequencing Project"/>
            <person name="McClelland M."/>
            <person name="Sanderson E.K."/>
            <person name="Porwollik S."/>
            <person name="Spieth J."/>
            <person name="Clifton W.S."/>
            <person name="Fulton R."/>
            <person name="Chunyan W."/>
            <person name="Wollam A."/>
            <person name="Shah N."/>
            <person name="Pepin K."/>
            <person name="Bhonagiri V."/>
            <person name="Nash W."/>
            <person name="Johnson M."/>
            <person name="Thiruvilangam P."/>
            <person name="Wilson R."/>
        </authorList>
    </citation>
    <scope>NUCLEOTIDE SEQUENCE [LARGE SCALE GENOMIC DNA]</scope>
    <source>
        <strain evidence="2">ATCC BAA-731 / CDC346-86 / RSK2980</strain>
    </source>
</reference>
<organism evidence="1 2">
    <name type="scientific">Salmonella arizonae (strain ATCC BAA-731 / CDC346-86 / RSK2980)</name>
    <dbReference type="NCBI Taxonomy" id="41514"/>
    <lineage>
        <taxon>Bacteria</taxon>
        <taxon>Pseudomonadati</taxon>
        <taxon>Pseudomonadota</taxon>
        <taxon>Gammaproteobacteria</taxon>
        <taxon>Enterobacterales</taxon>
        <taxon>Enterobacteriaceae</taxon>
        <taxon>Salmonella</taxon>
    </lineage>
</organism>
<protein>
    <submittedName>
        <fullName evidence="1">Uncharacterized protein</fullName>
    </submittedName>
</protein>
<accession>A9MPC7</accession>
<evidence type="ECO:0000313" key="1">
    <source>
        <dbReference type="EMBL" id="ABX21108.1"/>
    </source>
</evidence>
<name>A9MPC7_SALAR</name>
<proteinExistence type="predicted"/>
<dbReference type="AlphaFoldDB" id="A9MPC7"/>
<dbReference type="Proteomes" id="UP000002084">
    <property type="component" value="Chromosome"/>
</dbReference>
<evidence type="ECO:0000313" key="2">
    <source>
        <dbReference type="Proteomes" id="UP000002084"/>
    </source>
</evidence>
<keyword evidence="2" id="KW-1185">Reference proteome</keyword>
<sequence>MINKNKQYKAVLVFLIISALNTHQNNKFYVRMSQGGSLGRRL</sequence>
<dbReference type="HOGENOM" id="CLU_3257476_0_0_6"/>
<dbReference type="KEGG" id="ses:SARI_01206"/>
<gene>
    <name evidence="1" type="ordered locus">SARI_01206</name>
</gene>